<evidence type="ECO:0000256" key="5">
    <source>
        <dbReference type="ARBA" id="ARBA00022839"/>
    </source>
</evidence>
<dbReference type="HOGENOM" id="CLU_008679_0_0_1"/>
<dbReference type="SMART" id="SM00479">
    <property type="entry name" value="EXOIII"/>
    <property type="match status" value="1"/>
</dbReference>
<dbReference type="AlphaFoldDB" id="G3AG22"/>
<dbReference type="PANTHER" id="PTHR12801:SF115">
    <property type="entry name" value="FI18136P1-RELATED"/>
    <property type="match status" value="1"/>
</dbReference>
<evidence type="ECO:0000259" key="9">
    <source>
        <dbReference type="SMART" id="SM00479"/>
    </source>
</evidence>
<dbReference type="InterPro" id="IPR036397">
    <property type="entry name" value="RNaseH_sf"/>
</dbReference>
<dbReference type="Pfam" id="PF00929">
    <property type="entry name" value="RNase_T"/>
    <property type="match status" value="1"/>
</dbReference>
<dbReference type="GO" id="GO:0010629">
    <property type="term" value="P:negative regulation of gene expression"/>
    <property type="evidence" value="ECO:0007669"/>
    <property type="project" value="UniProtKB-ARBA"/>
</dbReference>
<dbReference type="OMA" id="HELAMIK"/>
<dbReference type="OrthoDB" id="206335at2759"/>
<dbReference type="FunFam" id="3.30.420.10:FF:000031">
    <property type="entry name" value="RNA exonuclease 1"/>
    <property type="match status" value="1"/>
</dbReference>
<dbReference type="Gene3D" id="3.30.420.10">
    <property type="entry name" value="Ribonuclease H-like superfamily/Ribonuclease H"/>
    <property type="match status" value="1"/>
</dbReference>
<dbReference type="PANTHER" id="PTHR12801">
    <property type="entry name" value="RNA EXONUCLEASE REXO1 / RECO3 FAMILY MEMBER-RELATED"/>
    <property type="match status" value="1"/>
</dbReference>
<dbReference type="GO" id="GO:0003676">
    <property type="term" value="F:nucleic acid binding"/>
    <property type="evidence" value="ECO:0007669"/>
    <property type="project" value="InterPro"/>
</dbReference>
<keyword evidence="11" id="KW-1185">Reference proteome</keyword>
<proteinExistence type="inferred from homology"/>
<evidence type="ECO:0000256" key="1">
    <source>
        <dbReference type="ARBA" id="ARBA00004123"/>
    </source>
</evidence>
<keyword evidence="3" id="KW-0540">Nuclease</keyword>
<keyword evidence="4" id="KW-0378">Hydrolase</keyword>
<dbReference type="Proteomes" id="UP000000709">
    <property type="component" value="Unassembled WGS sequence"/>
</dbReference>
<protein>
    <recommendedName>
        <fullName evidence="8">RNA exonuclease 3</fullName>
    </recommendedName>
</protein>
<accession>G3AG22</accession>
<gene>
    <name evidence="10" type="ORF">SPAPADRAFT_58364</name>
</gene>
<dbReference type="InterPro" id="IPR034922">
    <property type="entry name" value="REX1-like_exo"/>
</dbReference>
<evidence type="ECO:0000256" key="8">
    <source>
        <dbReference type="ARBA" id="ARBA00039985"/>
    </source>
</evidence>
<evidence type="ECO:0000256" key="3">
    <source>
        <dbReference type="ARBA" id="ARBA00022722"/>
    </source>
</evidence>
<feature type="domain" description="Exonuclease" evidence="9">
    <location>
        <begin position="31"/>
        <end position="193"/>
    </location>
</feature>
<evidence type="ECO:0000256" key="2">
    <source>
        <dbReference type="ARBA" id="ARBA00006357"/>
    </source>
</evidence>
<comment type="subcellular location">
    <subcellularLocation>
        <location evidence="1">Nucleus</location>
    </subcellularLocation>
</comment>
<dbReference type="InterPro" id="IPR013520">
    <property type="entry name" value="Ribonucl_H"/>
</dbReference>
<dbReference type="SUPFAM" id="SSF53098">
    <property type="entry name" value="Ribonuclease H-like"/>
    <property type="match status" value="1"/>
</dbReference>
<sequence length="397" mass="46434">MSERDMISHNYPMFVKDDTWRETIARDDESHIYAIDCEFCKAGTQQVLTRASLIDFEGNVVFDEFVKPAQEITDYVTRYSGITEEILRDVTTTLEQVQQLFIDKISANDILVGHSLESDLEVLKIKHNRVVDTAIVYDHNRGPPAKPSLRWLAQKYLDQKIQSGEDTGEGHSSVEDAKASLDLVKMKIVEGKCFGVNVNEVSIFKRLASNYNLTKKTGNSDEEETDFRSLWINYSHYKDQETYVEPEDYQLDRVYVNNDDEVVDKFKSEVQGKRFVVLQLREMEFNNKWCTAPQHYDGRLDYQQSELYQRTNDRLQSIYENLPENSLFIVYSQSRSPLEMYRLQEIRQKFQKLERDGVDVTKLPQEESWDFDKQQELIEKTAIARESLAFVKLKQTT</sequence>
<comment type="function">
    <text evidence="7">3' to 5' exoribonuclease required for proper 3' end maturation of MRP RNA and of the U5L snRNA.</text>
</comment>
<name>G3AG22_SPAPN</name>
<comment type="similarity">
    <text evidence="2">Belongs to the REXO1/REXO3 family.</text>
</comment>
<dbReference type="CDD" id="cd06145">
    <property type="entry name" value="REX1_like"/>
    <property type="match status" value="1"/>
</dbReference>
<dbReference type="InterPro" id="IPR047021">
    <property type="entry name" value="REXO1/3/4-like"/>
</dbReference>
<evidence type="ECO:0000256" key="4">
    <source>
        <dbReference type="ARBA" id="ARBA00022801"/>
    </source>
</evidence>
<dbReference type="EMBL" id="GL996499">
    <property type="protein sequence ID" value="EGW35160.1"/>
    <property type="molecule type" value="Genomic_DNA"/>
</dbReference>
<dbReference type="eggNOG" id="KOG2248">
    <property type="taxonomic scope" value="Eukaryota"/>
</dbReference>
<dbReference type="InParanoid" id="G3AG22"/>
<keyword evidence="6" id="KW-0539">Nucleus</keyword>
<organism evidence="11">
    <name type="scientific">Spathaspora passalidarum (strain NRRL Y-27907 / 11-Y1)</name>
    <dbReference type="NCBI Taxonomy" id="619300"/>
    <lineage>
        <taxon>Eukaryota</taxon>
        <taxon>Fungi</taxon>
        <taxon>Dikarya</taxon>
        <taxon>Ascomycota</taxon>
        <taxon>Saccharomycotina</taxon>
        <taxon>Pichiomycetes</taxon>
        <taxon>Debaryomycetaceae</taxon>
        <taxon>Spathaspora</taxon>
    </lineage>
</organism>
<dbReference type="InterPro" id="IPR012337">
    <property type="entry name" value="RNaseH-like_sf"/>
</dbReference>
<evidence type="ECO:0000313" key="10">
    <source>
        <dbReference type="EMBL" id="EGW35160.1"/>
    </source>
</evidence>
<dbReference type="GO" id="GO:0004527">
    <property type="term" value="F:exonuclease activity"/>
    <property type="evidence" value="ECO:0007669"/>
    <property type="project" value="UniProtKB-KW"/>
</dbReference>
<dbReference type="GeneID" id="18872415"/>
<dbReference type="RefSeq" id="XP_007372572.1">
    <property type="nucleotide sequence ID" value="XM_007372510.1"/>
</dbReference>
<evidence type="ECO:0000256" key="6">
    <source>
        <dbReference type="ARBA" id="ARBA00023242"/>
    </source>
</evidence>
<evidence type="ECO:0000256" key="7">
    <source>
        <dbReference type="ARBA" id="ARBA00037201"/>
    </source>
</evidence>
<dbReference type="GO" id="GO:0005634">
    <property type="term" value="C:nucleus"/>
    <property type="evidence" value="ECO:0007669"/>
    <property type="project" value="UniProtKB-SubCell"/>
</dbReference>
<evidence type="ECO:0000313" key="11">
    <source>
        <dbReference type="Proteomes" id="UP000000709"/>
    </source>
</evidence>
<reference evidence="10 11" key="1">
    <citation type="journal article" date="2011" name="Proc. Natl. Acad. Sci. U.S.A.">
        <title>Comparative genomics of xylose-fermenting fungi for enhanced biofuel production.</title>
        <authorList>
            <person name="Wohlbach D.J."/>
            <person name="Kuo A."/>
            <person name="Sato T.K."/>
            <person name="Potts K.M."/>
            <person name="Salamov A.A."/>
            <person name="LaButti K.M."/>
            <person name="Sun H."/>
            <person name="Clum A."/>
            <person name="Pangilinan J.L."/>
            <person name="Lindquist E.A."/>
            <person name="Lucas S."/>
            <person name="Lapidus A."/>
            <person name="Jin M."/>
            <person name="Gunawan C."/>
            <person name="Balan V."/>
            <person name="Dale B.E."/>
            <person name="Jeffries T.W."/>
            <person name="Zinkel R."/>
            <person name="Barry K.W."/>
            <person name="Grigoriev I.V."/>
            <person name="Gasch A.P."/>
        </authorList>
    </citation>
    <scope>NUCLEOTIDE SEQUENCE [LARGE SCALE GENOMIC DNA]</scope>
    <source>
        <strain evidence="11">NRRL Y-27907 / 11-Y1</strain>
    </source>
</reference>
<dbReference type="STRING" id="619300.G3AG22"/>
<dbReference type="KEGG" id="spaa:SPAPADRAFT_58364"/>
<keyword evidence="5" id="KW-0269">Exonuclease</keyword>